<evidence type="ECO:0000313" key="2">
    <source>
        <dbReference type="EMBL" id="CEK87433.1"/>
    </source>
</evidence>
<name>A0A0B7B364_9EUPU</name>
<evidence type="ECO:0000256" key="1">
    <source>
        <dbReference type="SAM" id="MobiDB-lite"/>
    </source>
</evidence>
<organism evidence="2">
    <name type="scientific">Arion vulgaris</name>
    <dbReference type="NCBI Taxonomy" id="1028688"/>
    <lineage>
        <taxon>Eukaryota</taxon>
        <taxon>Metazoa</taxon>
        <taxon>Spiralia</taxon>
        <taxon>Lophotrochozoa</taxon>
        <taxon>Mollusca</taxon>
        <taxon>Gastropoda</taxon>
        <taxon>Heterobranchia</taxon>
        <taxon>Euthyneura</taxon>
        <taxon>Panpulmonata</taxon>
        <taxon>Eupulmonata</taxon>
        <taxon>Stylommatophora</taxon>
        <taxon>Helicina</taxon>
        <taxon>Arionoidea</taxon>
        <taxon>Arionidae</taxon>
        <taxon>Arion</taxon>
    </lineage>
</organism>
<gene>
    <name evidence="2" type="primary">ORF159199</name>
</gene>
<feature type="non-terminal residue" evidence="2">
    <location>
        <position position="1"/>
    </location>
</feature>
<proteinExistence type="predicted"/>
<dbReference type="EMBL" id="HACG01040568">
    <property type="protein sequence ID" value="CEK87433.1"/>
    <property type="molecule type" value="Transcribed_RNA"/>
</dbReference>
<sequence>NSLYSSSANLILQLSSFSTENRICSNNTPKSNLQINRFLTRISQTELTKLTLQPNNSQQEEQHFTNKENMWLEQ</sequence>
<feature type="region of interest" description="Disordered" evidence="1">
    <location>
        <begin position="52"/>
        <end position="74"/>
    </location>
</feature>
<accession>A0A0B7B364</accession>
<protein>
    <submittedName>
        <fullName evidence="2">Uncharacterized protein</fullName>
    </submittedName>
</protein>
<reference evidence="2" key="1">
    <citation type="submission" date="2014-12" db="EMBL/GenBank/DDBJ databases">
        <title>Insight into the proteome of Arion vulgaris.</title>
        <authorList>
            <person name="Aradska J."/>
            <person name="Bulat T."/>
            <person name="Smidak R."/>
            <person name="Sarate P."/>
            <person name="Gangsoo J."/>
            <person name="Sialana F."/>
            <person name="Bilban M."/>
            <person name="Lubec G."/>
        </authorList>
    </citation>
    <scope>NUCLEOTIDE SEQUENCE</scope>
    <source>
        <tissue evidence="2">Skin</tissue>
    </source>
</reference>
<dbReference type="AlphaFoldDB" id="A0A0B7B364"/>